<dbReference type="Proteomes" id="UP001150907">
    <property type="component" value="Unassembled WGS sequence"/>
</dbReference>
<feature type="non-terminal residue" evidence="1">
    <location>
        <position position="381"/>
    </location>
</feature>
<dbReference type="OrthoDB" id="5596089at2759"/>
<organism evidence="1 2">
    <name type="scientific">Coemansia thaxteri</name>
    <dbReference type="NCBI Taxonomy" id="2663907"/>
    <lineage>
        <taxon>Eukaryota</taxon>
        <taxon>Fungi</taxon>
        <taxon>Fungi incertae sedis</taxon>
        <taxon>Zoopagomycota</taxon>
        <taxon>Kickxellomycotina</taxon>
        <taxon>Kickxellomycetes</taxon>
        <taxon>Kickxellales</taxon>
        <taxon>Kickxellaceae</taxon>
        <taxon>Coemansia</taxon>
    </lineage>
</organism>
<feature type="non-terminal residue" evidence="1">
    <location>
        <position position="1"/>
    </location>
</feature>
<dbReference type="EMBL" id="JANBQF010001542">
    <property type="protein sequence ID" value="KAJ1996997.1"/>
    <property type="molecule type" value="Genomic_DNA"/>
</dbReference>
<name>A0A9W8EG32_9FUNG</name>
<keyword evidence="2" id="KW-1185">Reference proteome</keyword>
<proteinExistence type="predicted"/>
<gene>
    <name evidence="1" type="ORF">H4R26_005990</name>
</gene>
<accession>A0A9W8EG32</accession>
<sequence>YLEPDADQRPPGVIDLASGLLHIRLHSEFRTVRPRQPLGGLLKVYRKSLRFVAEPAHVAEGAWDLLFVDRLPGPVKLSHLDRTRLRRPDGSHAPRRLAVLYYIPDNETLVYRTRIYDLESLHRAAYFDDAVASVGADWWNKSRAASDAEAAVNAIGTATKYQLCPDDRLAFSDAVYAAGLFTSCVGRAGLTMRYADIALPGALEVIEFSLRDTTLLYSRLSDVVRFRVLELAASHNGTLLSDGAVVQTVGPDVAEYLRDTGRQSFLAQLHSTRPGNSVDVFLAHGSTTSDTFFFSFGLLQNTTLAKRWIHEDIKRYRLPVHQQFSGLSRDELRLVNDPPLVDQVGLSSVFYFKATDIIVVVDTEWFRDHGSTNVTQLQRVR</sequence>
<dbReference type="AlphaFoldDB" id="A0A9W8EG32"/>
<comment type="caution">
    <text evidence="1">The sequence shown here is derived from an EMBL/GenBank/DDBJ whole genome shotgun (WGS) entry which is preliminary data.</text>
</comment>
<evidence type="ECO:0000313" key="1">
    <source>
        <dbReference type="EMBL" id="KAJ1996997.1"/>
    </source>
</evidence>
<evidence type="ECO:0000313" key="2">
    <source>
        <dbReference type="Proteomes" id="UP001150907"/>
    </source>
</evidence>
<reference evidence="1" key="1">
    <citation type="submission" date="2022-07" db="EMBL/GenBank/DDBJ databases">
        <title>Phylogenomic reconstructions and comparative analyses of Kickxellomycotina fungi.</title>
        <authorList>
            <person name="Reynolds N.K."/>
            <person name="Stajich J.E."/>
            <person name="Barry K."/>
            <person name="Grigoriev I.V."/>
            <person name="Crous P."/>
            <person name="Smith M.E."/>
        </authorList>
    </citation>
    <scope>NUCLEOTIDE SEQUENCE</scope>
    <source>
        <strain evidence="1">IMI 214461</strain>
    </source>
</reference>
<protein>
    <submittedName>
        <fullName evidence="1">Uncharacterized protein</fullName>
    </submittedName>
</protein>